<evidence type="ECO:0000313" key="4">
    <source>
        <dbReference type="Proteomes" id="UP000515598"/>
    </source>
</evidence>
<feature type="compositionally biased region" description="Basic and acidic residues" evidence="2">
    <location>
        <begin position="87"/>
        <end position="97"/>
    </location>
</feature>
<accession>A0AAX1IAF4</accession>
<reference evidence="3 4" key="1">
    <citation type="submission" date="2020-08" db="EMBL/GenBank/DDBJ databases">
        <title>Phenotypic and transcriptomic analysis of seven clinical Stenotrophomonas maltophilia isolates identify a small set of shared and commonly regulated genes involved in biofilm lifestyle.</title>
        <authorList>
            <person name="Alio I."/>
            <person name="Gudzuhn M."/>
            <person name="Streit W."/>
        </authorList>
    </citation>
    <scope>NUCLEOTIDE SEQUENCE [LARGE SCALE GENOMIC DNA]</scope>
    <source>
        <strain evidence="3 4">UHH_SKK55</strain>
    </source>
</reference>
<keyword evidence="1" id="KW-0175">Coiled coil</keyword>
<proteinExistence type="predicted"/>
<dbReference type="Proteomes" id="UP000515598">
    <property type="component" value="Chromosome"/>
</dbReference>
<dbReference type="RefSeq" id="WP_154351465.1">
    <property type="nucleotide sequence ID" value="NZ_CP040433.1"/>
</dbReference>
<dbReference type="AlphaFoldDB" id="A0AAX1IAF4"/>
<feature type="coiled-coil region" evidence="1">
    <location>
        <begin position="308"/>
        <end position="335"/>
    </location>
</feature>
<gene>
    <name evidence="3" type="ORF">GPNADHDJ_00918</name>
</gene>
<feature type="region of interest" description="Disordered" evidence="2">
    <location>
        <begin position="50"/>
        <end position="97"/>
    </location>
</feature>
<evidence type="ECO:0000313" key="3">
    <source>
        <dbReference type="EMBL" id="QNG76738.1"/>
    </source>
</evidence>
<name>A0AAX1IAF4_STEMA</name>
<organism evidence="3 4">
    <name type="scientific">Stenotrophomonas maltophilia</name>
    <name type="common">Pseudomonas maltophilia</name>
    <name type="synonym">Xanthomonas maltophilia</name>
    <dbReference type="NCBI Taxonomy" id="40324"/>
    <lineage>
        <taxon>Bacteria</taxon>
        <taxon>Pseudomonadati</taxon>
        <taxon>Pseudomonadota</taxon>
        <taxon>Gammaproteobacteria</taxon>
        <taxon>Lysobacterales</taxon>
        <taxon>Lysobacteraceae</taxon>
        <taxon>Stenotrophomonas</taxon>
        <taxon>Stenotrophomonas maltophilia group</taxon>
    </lineage>
</organism>
<sequence length="423" mass="48604">MPTREELYTAVWTEPLRKLAKRFQVSDSYLARVCDSLTIPRPEAGYWAKKEAGKASPPPLLPPALTGEPTEWLPGGGVHVRRSVPRGKREPTKERPSTHRLIQGAMGDFLKTRRLDNWWDYLRPYRRNLVDVMVSKTGLKDALAFANALFFAIETKGHRVSLIDNNCGAWRRRAFGTGERPVQQDEYNLGDRSWAPGRLTVVHIDGHLVGLALVEVATPTLLRYVGNSTYVRDADYFTPKGHFRYTGDTWTTTRDCPTGRLRLVAYAPHRRVELAEHWQENGTSRLLARLPEIVTGIEAFGAKMPALVAEGDVQLERERRQYEAEERQRAIRENQRRIGESTKQSQEQLDTLIRHWAEIKARAEFLERLEQDIACLPESERASLEARLRLARELIGPTDPMPHFRAWRSPAERYIPKHFEEDE</sequence>
<protein>
    <submittedName>
        <fullName evidence="3">Uncharacterized protein</fullName>
    </submittedName>
</protein>
<dbReference type="EMBL" id="CP060025">
    <property type="protein sequence ID" value="QNG76738.1"/>
    <property type="molecule type" value="Genomic_DNA"/>
</dbReference>
<evidence type="ECO:0000256" key="2">
    <source>
        <dbReference type="SAM" id="MobiDB-lite"/>
    </source>
</evidence>
<evidence type="ECO:0000256" key="1">
    <source>
        <dbReference type="SAM" id="Coils"/>
    </source>
</evidence>